<keyword evidence="12" id="KW-1185">Reference proteome</keyword>
<evidence type="ECO:0008006" key="13">
    <source>
        <dbReference type="Google" id="ProtNLM"/>
    </source>
</evidence>
<evidence type="ECO:0000259" key="8">
    <source>
        <dbReference type="Pfam" id="PF02714"/>
    </source>
</evidence>
<dbReference type="InterPro" id="IPR032880">
    <property type="entry name" value="CSC1/OSCA1-like_N"/>
</dbReference>
<dbReference type="Pfam" id="PF13967">
    <property type="entry name" value="RSN1_TM"/>
    <property type="match status" value="1"/>
</dbReference>
<organism evidence="11 12">
    <name type="scientific">Rhodosorus marinus</name>
    <dbReference type="NCBI Taxonomy" id="101924"/>
    <lineage>
        <taxon>Eukaryota</taxon>
        <taxon>Rhodophyta</taxon>
        <taxon>Stylonematophyceae</taxon>
        <taxon>Stylonematales</taxon>
        <taxon>Stylonemataceae</taxon>
        <taxon>Rhodosorus</taxon>
    </lineage>
</organism>
<evidence type="ECO:0000256" key="1">
    <source>
        <dbReference type="ARBA" id="ARBA00004141"/>
    </source>
</evidence>
<keyword evidence="6 7" id="KW-0472">Membrane</keyword>
<dbReference type="PANTHER" id="PTHR13018">
    <property type="entry name" value="PROBABLE MEMBRANE PROTEIN DUF221-RELATED"/>
    <property type="match status" value="1"/>
</dbReference>
<dbReference type="Pfam" id="PF02714">
    <property type="entry name" value="RSN1_7TM"/>
    <property type="match status" value="1"/>
</dbReference>
<protein>
    <recommendedName>
        <fullName evidence="13">CSC1/OSCA1-like 7TM region domain-containing protein</fullName>
    </recommendedName>
</protein>
<sequence length="780" mass="87937">MSTSSSSLDGIDADSASVLLNLIVGAGAGLLFWLLFEILRPLIPRIYYHRWFLSKYEDTVDWNGDKILCHDLPGRGIFGWIYPTYLASLKGFEETHSVDAVMFLRFLRSQAYMFVVLTLGTAVLLMPVYATGPNKNLPPDNPQYVTGINIVSIANLQPADNRLWATLIAEFFSALIVYYYTYVDYKAYKTRCIPSNFSVVLTEIPEVARNEKAITEYFDTISPGCVAEVQKVLNCGHAQAKIGKYMKEVKAVEIAEYKRENKKKIGPEGPTEKVKNKETGKKETVLSIPHHRSNCAKLERKILQEQEERDPGKMRTTLSAIVLFKSSVTCSVIQQLTIWKTTSTWRIEPGIDAGAVNWRKLYVSYKSRAPITVIGNITIILITVFWGLVIVAIQALGNLENLANVPAFSFLNGVVDTWSPLLLAFVQGVLPPLILILLLRLIPFTMRQIILRQKIYSLARVECKLRNYFYVFLIFSNFIYVVISGTILQQLDVILANPSLLVQQLAIGIPQQAVFMMNYVLLNALFGYPLLVLDPGRVVTRWIIFAFGGGKTERGLRFADRMFANFFFFKFYALSMLFTLLGTVYTTMAPLINVFTALYFVIGYFCCKFKIMYTSYHQYNPLKGYWQYGGIMHEGCFTGLLAAMLIHQVSMVVVFGIYQAAAQAIIEAIFIAMTAYYIGFVKNKYADLSQNGSLVEIIGSKEAKEVQDSFFSKYTHPGLQPPAPGGSMINKVPLYKEAIKKCSFWGRKEARMYPSVAEDAIATQIGLEETEIDEDKMLKG</sequence>
<feature type="transmembrane region" description="Helical" evidence="7">
    <location>
        <begin position="563"/>
        <end position="585"/>
    </location>
</feature>
<evidence type="ECO:0000256" key="3">
    <source>
        <dbReference type="ARBA" id="ARBA00022448"/>
    </source>
</evidence>
<comment type="caution">
    <text evidence="11">The sequence shown here is derived from an EMBL/GenBank/DDBJ whole genome shotgun (WGS) entry which is preliminary data.</text>
</comment>
<dbReference type="GO" id="GO:0005886">
    <property type="term" value="C:plasma membrane"/>
    <property type="evidence" value="ECO:0007669"/>
    <property type="project" value="TreeGrafter"/>
</dbReference>
<feature type="transmembrane region" description="Helical" evidence="7">
    <location>
        <begin position="163"/>
        <end position="181"/>
    </location>
</feature>
<feature type="transmembrane region" description="Helical" evidence="7">
    <location>
        <begin position="652"/>
        <end position="678"/>
    </location>
</feature>
<evidence type="ECO:0000313" key="11">
    <source>
        <dbReference type="EMBL" id="KAJ8903683.1"/>
    </source>
</evidence>
<dbReference type="GO" id="GO:0005227">
    <property type="term" value="F:calcium-activated cation channel activity"/>
    <property type="evidence" value="ECO:0007669"/>
    <property type="project" value="InterPro"/>
</dbReference>
<feature type="transmembrane region" description="Helical" evidence="7">
    <location>
        <begin position="369"/>
        <end position="397"/>
    </location>
</feature>
<evidence type="ECO:0000256" key="7">
    <source>
        <dbReference type="SAM" id="Phobius"/>
    </source>
</evidence>
<comment type="subcellular location">
    <subcellularLocation>
        <location evidence="1">Membrane</location>
        <topology evidence="1">Multi-pass membrane protein</topology>
    </subcellularLocation>
</comment>
<accession>A0AAV8URH1</accession>
<feature type="transmembrane region" description="Helical" evidence="7">
    <location>
        <begin position="111"/>
        <end position="130"/>
    </location>
</feature>
<feature type="domain" description="CSC1/OSCA1-like N-terminal transmembrane" evidence="9">
    <location>
        <begin position="18"/>
        <end position="182"/>
    </location>
</feature>
<comment type="similarity">
    <text evidence="2">Belongs to the CSC1 (TC 1.A.17) family.</text>
</comment>
<dbReference type="AlphaFoldDB" id="A0AAV8URH1"/>
<dbReference type="Proteomes" id="UP001157974">
    <property type="component" value="Unassembled WGS sequence"/>
</dbReference>
<evidence type="ECO:0000256" key="6">
    <source>
        <dbReference type="ARBA" id="ARBA00023136"/>
    </source>
</evidence>
<feature type="transmembrane region" description="Helical" evidence="7">
    <location>
        <begin position="591"/>
        <end position="613"/>
    </location>
</feature>
<dbReference type="InterPro" id="IPR003864">
    <property type="entry name" value="CSC1/OSCA1-like_7TM"/>
</dbReference>
<evidence type="ECO:0000313" key="12">
    <source>
        <dbReference type="Proteomes" id="UP001157974"/>
    </source>
</evidence>
<reference evidence="11 12" key="1">
    <citation type="journal article" date="2023" name="Nat. Commun.">
        <title>Origin of minicircular mitochondrial genomes in red algae.</title>
        <authorList>
            <person name="Lee Y."/>
            <person name="Cho C.H."/>
            <person name="Lee Y.M."/>
            <person name="Park S.I."/>
            <person name="Yang J.H."/>
            <person name="West J.A."/>
            <person name="Bhattacharya D."/>
            <person name="Yoon H.S."/>
        </authorList>
    </citation>
    <scope>NUCLEOTIDE SEQUENCE [LARGE SCALE GENOMIC DNA]</scope>
    <source>
        <strain evidence="11 12">CCMP1338</strain>
        <tissue evidence="11">Whole cell</tissue>
    </source>
</reference>
<keyword evidence="4 7" id="KW-0812">Transmembrane</keyword>
<feature type="transmembrane region" description="Helical" evidence="7">
    <location>
        <begin position="468"/>
        <end position="489"/>
    </location>
</feature>
<keyword evidence="5 7" id="KW-1133">Transmembrane helix</keyword>
<keyword evidence="3" id="KW-0813">Transport</keyword>
<feature type="transmembrane region" description="Helical" evidence="7">
    <location>
        <begin position="16"/>
        <end position="36"/>
    </location>
</feature>
<dbReference type="Pfam" id="PF14703">
    <property type="entry name" value="PHM7_cyt"/>
    <property type="match status" value="1"/>
</dbReference>
<evidence type="ECO:0000256" key="5">
    <source>
        <dbReference type="ARBA" id="ARBA00022989"/>
    </source>
</evidence>
<gene>
    <name evidence="11" type="ORF">NDN08_004785</name>
</gene>
<feature type="transmembrane region" description="Helical" evidence="7">
    <location>
        <begin position="509"/>
        <end position="533"/>
    </location>
</feature>
<dbReference type="InterPro" id="IPR027815">
    <property type="entry name" value="CSC1/OSCA1-like_cyt"/>
</dbReference>
<feature type="domain" description="CSC1/OSCA1-like cytosolic" evidence="10">
    <location>
        <begin position="197"/>
        <end position="359"/>
    </location>
</feature>
<evidence type="ECO:0000259" key="10">
    <source>
        <dbReference type="Pfam" id="PF14703"/>
    </source>
</evidence>
<feature type="transmembrane region" description="Helical" evidence="7">
    <location>
        <begin position="625"/>
        <end position="646"/>
    </location>
</feature>
<proteinExistence type="inferred from homology"/>
<feature type="domain" description="CSC1/OSCA1-like 7TM region" evidence="8">
    <location>
        <begin position="373"/>
        <end position="655"/>
    </location>
</feature>
<dbReference type="PANTHER" id="PTHR13018:SF5">
    <property type="entry name" value="RE44586P"/>
    <property type="match status" value="1"/>
</dbReference>
<evidence type="ECO:0000256" key="4">
    <source>
        <dbReference type="ARBA" id="ARBA00022692"/>
    </source>
</evidence>
<name>A0AAV8URH1_9RHOD</name>
<dbReference type="InterPro" id="IPR045122">
    <property type="entry name" value="Csc1-like"/>
</dbReference>
<evidence type="ECO:0000259" key="9">
    <source>
        <dbReference type="Pfam" id="PF13967"/>
    </source>
</evidence>
<dbReference type="EMBL" id="JAMWBK010000007">
    <property type="protein sequence ID" value="KAJ8903683.1"/>
    <property type="molecule type" value="Genomic_DNA"/>
</dbReference>
<feature type="transmembrane region" description="Helical" evidence="7">
    <location>
        <begin position="417"/>
        <end position="442"/>
    </location>
</feature>
<evidence type="ECO:0000256" key="2">
    <source>
        <dbReference type="ARBA" id="ARBA00007779"/>
    </source>
</evidence>